<dbReference type="SMART" id="SM00668">
    <property type="entry name" value="CTLH"/>
    <property type="match status" value="1"/>
</dbReference>
<evidence type="ECO:0000313" key="3">
    <source>
        <dbReference type="EMBL" id="KZV57094.1"/>
    </source>
</evidence>
<sequence>MSGSSEEDVASYFLHLWRQQSMSSKPNIDQTEWEAAGQRSPTALDTEKSSNGFALVGPDKLSVSYPHVGIHEHDVGAVRANRAAPWKRLLYYFEVFVRRCFPRGRISVGFTASSFDLRHHPGWEANSCGYHGVDGKIYRGREYGETLRCPTYMRGDTVGCGVNYATQEFFFTKNGKFVGIVKKDMEDPVFPTIGLHSHNDEYGSIIFYGYEDTIRGGQQKIIDEMEIGRHNVFRIVRSYLQHYGYEETLWLFDNAIETGALLQQEDKSDDSRMMYAIKLRKMIRQMIMSGQVDDAITKLKEWFPQTLEDDFSPIRFLLHSQKFIELVRDGNLSEAIVFSGSEFDKFKRVLKVDDQVKDCASLLAYKQPDKSYAGYLLEESHRELVADALNAKILSTNPNMKDKESCLQSSLERLIRQLTTCFSKHRSYNGGQGEDFDLRRIVGIHED</sequence>
<dbReference type="InterPro" id="IPR013144">
    <property type="entry name" value="CRA_dom"/>
</dbReference>
<feature type="domain" description="B30.2/SPRY" evidence="1">
    <location>
        <begin position="22"/>
        <end position="212"/>
    </location>
</feature>
<dbReference type="OrthoDB" id="25503at2759"/>
<dbReference type="EMBL" id="KQ987720">
    <property type="protein sequence ID" value="KZV57094.1"/>
    <property type="molecule type" value="Genomic_DNA"/>
</dbReference>
<dbReference type="SUPFAM" id="SSF49899">
    <property type="entry name" value="Concanavalin A-like lectins/glucanases"/>
    <property type="match status" value="1"/>
</dbReference>
<evidence type="ECO:0000313" key="4">
    <source>
        <dbReference type="Proteomes" id="UP000250235"/>
    </source>
</evidence>
<dbReference type="SMART" id="SM00449">
    <property type="entry name" value="SPRY"/>
    <property type="match status" value="1"/>
</dbReference>
<dbReference type="InterPro" id="IPR024964">
    <property type="entry name" value="CTLH/CRA"/>
</dbReference>
<proteinExistence type="predicted"/>
<dbReference type="Proteomes" id="UP000250235">
    <property type="component" value="Unassembled WGS sequence"/>
</dbReference>
<feature type="domain" description="CTLH" evidence="2">
    <location>
        <begin position="276"/>
        <end position="334"/>
    </location>
</feature>
<dbReference type="Pfam" id="PF00622">
    <property type="entry name" value="SPRY"/>
    <property type="match status" value="1"/>
</dbReference>
<dbReference type="InterPro" id="IPR003877">
    <property type="entry name" value="SPRY_dom"/>
</dbReference>
<dbReference type="InterPro" id="IPR001870">
    <property type="entry name" value="B30.2/SPRY"/>
</dbReference>
<gene>
    <name evidence="3" type="ORF">F511_05968</name>
</gene>
<protein>
    <submittedName>
        <fullName evidence="3">Ran-binding protein 10</fullName>
    </submittedName>
</protein>
<name>A0A2Z7DCR5_9LAMI</name>
<accession>A0A2Z7DCR5</accession>
<dbReference type="PROSITE" id="PS50188">
    <property type="entry name" value="B302_SPRY"/>
    <property type="match status" value="1"/>
</dbReference>
<dbReference type="CDD" id="cd12885">
    <property type="entry name" value="SPRY_RanBP_like"/>
    <property type="match status" value="1"/>
</dbReference>
<dbReference type="InterPro" id="IPR044736">
    <property type="entry name" value="Gid1/RanBPM/SPLA_SPRY"/>
</dbReference>
<reference evidence="3 4" key="1">
    <citation type="journal article" date="2015" name="Proc. Natl. Acad. Sci. U.S.A.">
        <title>The resurrection genome of Boea hygrometrica: A blueprint for survival of dehydration.</title>
        <authorList>
            <person name="Xiao L."/>
            <person name="Yang G."/>
            <person name="Zhang L."/>
            <person name="Yang X."/>
            <person name="Zhao S."/>
            <person name="Ji Z."/>
            <person name="Zhou Q."/>
            <person name="Hu M."/>
            <person name="Wang Y."/>
            <person name="Chen M."/>
            <person name="Xu Y."/>
            <person name="Jin H."/>
            <person name="Xiao X."/>
            <person name="Hu G."/>
            <person name="Bao F."/>
            <person name="Hu Y."/>
            <person name="Wan P."/>
            <person name="Li L."/>
            <person name="Deng X."/>
            <person name="Kuang T."/>
            <person name="Xiang C."/>
            <person name="Zhu J.K."/>
            <person name="Oliver M.J."/>
            <person name="He Y."/>
        </authorList>
    </citation>
    <scope>NUCLEOTIDE SEQUENCE [LARGE SCALE GENOMIC DNA]</scope>
    <source>
        <strain evidence="4">cv. XS01</strain>
    </source>
</reference>
<dbReference type="PROSITE" id="PS50897">
    <property type="entry name" value="CTLH"/>
    <property type="match status" value="1"/>
</dbReference>
<dbReference type="Pfam" id="PF10607">
    <property type="entry name" value="CTLH"/>
    <property type="match status" value="1"/>
</dbReference>
<dbReference type="InterPro" id="IPR043136">
    <property type="entry name" value="B30.2/SPRY_sf"/>
</dbReference>
<organism evidence="3 4">
    <name type="scientific">Dorcoceras hygrometricum</name>
    <dbReference type="NCBI Taxonomy" id="472368"/>
    <lineage>
        <taxon>Eukaryota</taxon>
        <taxon>Viridiplantae</taxon>
        <taxon>Streptophyta</taxon>
        <taxon>Embryophyta</taxon>
        <taxon>Tracheophyta</taxon>
        <taxon>Spermatophyta</taxon>
        <taxon>Magnoliopsida</taxon>
        <taxon>eudicotyledons</taxon>
        <taxon>Gunneridae</taxon>
        <taxon>Pentapetalae</taxon>
        <taxon>asterids</taxon>
        <taxon>lamiids</taxon>
        <taxon>Lamiales</taxon>
        <taxon>Gesneriaceae</taxon>
        <taxon>Didymocarpoideae</taxon>
        <taxon>Trichosporeae</taxon>
        <taxon>Loxocarpinae</taxon>
        <taxon>Dorcoceras</taxon>
    </lineage>
</organism>
<evidence type="ECO:0000259" key="1">
    <source>
        <dbReference type="PROSITE" id="PS50188"/>
    </source>
</evidence>
<dbReference type="InterPro" id="IPR006595">
    <property type="entry name" value="CTLH_C"/>
</dbReference>
<evidence type="ECO:0000259" key="2">
    <source>
        <dbReference type="PROSITE" id="PS50897"/>
    </source>
</evidence>
<dbReference type="Gene3D" id="2.60.120.920">
    <property type="match status" value="1"/>
</dbReference>
<dbReference type="InterPro" id="IPR013320">
    <property type="entry name" value="ConA-like_dom_sf"/>
</dbReference>
<dbReference type="SMART" id="SM00757">
    <property type="entry name" value="CRA"/>
    <property type="match status" value="1"/>
</dbReference>
<dbReference type="InterPro" id="IPR050618">
    <property type="entry name" value="Ubq-SigPath_Reg"/>
</dbReference>
<dbReference type="PANTHER" id="PTHR12864">
    <property type="entry name" value="RAN BINDING PROTEIN 9-RELATED"/>
    <property type="match status" value="1"/>
</dbReference>
<dbReference type="AlphaFoldDB" id="A0A2Z7DCR5"/>
<keyword evidence="4" id="KW-1185">Reference proteome</keyword>